<organism evidence="1">
    <name type="scientific">Rhizophora mucronata</name>
    <name type="common">Asiatic mangrove</name>
    <dbReference type="NCBI Taxonomy" id="61149"/>
    <lineage>
        <taxon>Eukaryota</taxon>
        <taxon>Viridiplantae</taxon>
        <taxon>Streptophyta</taxon>
        <taxon>Embryophyta</taxon>
        <taxon>Tracheophyta</taxon>
        <taxon>Spermatophyta</taxon>
        <taxon>Magnoliopsida</taxon>
        <taxon>eudicotyledons</taxon>
        <taxon>Gunneridae</taxon>
        <taxon>Pentapetalae</taxon>
        <taxon>rosids</taxon>
        <taxon>fabids</taxon>
        <taxon>Malpighiales</taxon>
        <taxon>Rhizophoraceae</taxon>
        <taxon>Rhizophora</taxon>
    </lineage>
</organism>
<dbReference type="AlphaFoldDB" id="A0A2P2INY3"/>
<dbReference type="EMBL" id="GGEC01002423">
    <property type="protein sequence ID" value="MBW82906.1"/>
    <property type="molecule type" value="Transcribed_RNA"/>
</dbReference>
<proteinExistence type="predicted"/>
<evidence type="ECO:0000313" key="1">
    <source>
        <dbReference type="EMBL" id="MBW82906.1"/>
    </source>
</evidence>
<sequence>MFDPLGVCLSFTGDLMIGFGSCFRDLR</sequence>
<protein>
    <submittedName>
        <fullName evidence="1">Uncharacterized protein</fullName>
    </submittedName>
</protein>
<accession>A0A2P2INY3</accession>
<name>A0A2P2INY3_RHIMU</name>
<reference evidence="1" key="1">
    <citation type="submission" date="2018-02" db="EMBL/GenBank/DDBJ databases">
        <title>Rhizophora mucronata_Transcriptome.</title>
        <authorList>
            <person name="Meera S.P."/>
            <person name="Sreeshan A."/>
            <person name="Augustine A."/>
        </authorList>
    </citation>
    <scope>NUCLEOTIDE SEQUENCE</scope>
    <source>
        <tissue evidence="1">Leaf</tissue>
    </source>
</reference>